<comment type="caution">
    <text evidence="1">The sequence shown here is derived from an EMBL/GenBank/DDBJ whole genome shotgun (WGS) entry which is preliminary data.</text>
</comment>
<evidence type="ECO:0000313" key="2">
    <source>
        <dbReference type="Proteomes" id="UP001138793"/>
    </source>
</evidence>
<evidence type="ECO:0000313" key="1">
    <source>
        <dbReference type="EMBL" id="MBP2075960.1"/>
    </source>
</evidence>
<sequence length="118" mass="13556">MNTLLIRLQSLSIGKRFNMLFKLIASHGICCLTAIIGSMSKIPYELADELKLLKNCTNQRFYMNDGSNAKSKSPSTTSDNIFINYTDIKEEFKVLVIQENKPDLEDVAKKWMEIFKEK</sequence>
<dbReference type="EMBL" id="JAGGMB010000001">
    <property type="protein sequence ID" value="MBP2075960.1"/>
    <property type="molecule type" value="Genomic_DNA"/>
</dbReference>
<protein>
    <submittedName>
        <fullName evidence="1">Uncharacterized protein</fullName>
    </submittedName>
</protein>
<proteinExistence type="predicted"/>
<dbReference type="Proteomes" id="UP001138793">
    <property type="component" value="Unassembled WGS sequence"/>
</dbReference>
<name>A0A9X0YNC7_9BACI</name>
<gene>
    <name evidence="1" type="ORF">J2Z64_000171</name>
</gene>
<keyword evidence="2" id="KW-1185">Reference proteome</keyword>
<dbReference type="AlphaFoldDB" id="A0A9X0YNC7"/>
<accession>A0A9X0YNC7</accession>
<organism evidence="1 2">
    <name type="scientific">Oceanobacillus polygoni</name>
    <dbReference type="NCBI Taxonomy" id="1235259"/>
    <lineage>
        <taxon>Bacteria</taxon>
        <taxon>Bacillati</taxon>
        <taxon>Bacillota</taxon>
        <taxon>Bacilli</taxon>
        <taxon>Bacillales</taxon>
        <taxon>Bacillaceae</taxon>
        <taxon>Oceanobacillus</taxon>
    </lineage>
</organism>
<reference evidence="1" key="1">
    <citation type="submission" date="2021-03" db="EMBL/GenBank/DDBJ databases">
        <title>Genomic Encyclopedia of Type Strains, Phase IV (KMG-IV): sequencing the most valuable type-strain genomes for metagenomic binning, comparative biology and taxonomic classification.</title>
        <authorList>
            <person name="Goeker M."/>
        </authorList>
    </citation>
    <scope>NUCLEOTIDE SEQUENCE</scope>
    <source>
        <strain evidence="1">DSM 107338</strain>
    </source>
</reference>